<feature type="site" description="Transition state stabilizer" evidence="8">
    <location>
        <position position="30"/>
    </location>
</feature>
<dbReference type="GO" id="GO:0005524">
    <property type="term" value="F:ATP binding"/>
    <property type="evidence" value="ECO:0007669"/>
    <property type="project" value="UniProtKB-UniRule"/>
</dbReference>
<dbReference type="InterPro" id="IPR037528">
    <property type="entry name" value="ArgB"/>
</dbReference>
<organism evidence="10">
    <name type="scientific">Sphondylothamnion multifidum</name>
    <dbReference type="NCBI Taxonomy" id="193186"/>
    <lineage>
        <taxon>Eukaryota</taxon>
        <taxon>Rhodophyta</taxon>
        <taxon>Florideophyceae</taxon>
        <taxon>Rhodymeniophycidae</taxon>
        <taxon>Ceramiales</taxon>
        <taxon>Ceramiaceae</taxon>
        <taxon>Sphondylothamnion</taxon>
    </lineage>
</organism>
<evidence type="ECO:0000256" key="5">
    <source>
        <dbReference type="ARBA" id="ARBA00022741"/>
    </source>
</evidence>
<dbReference type="GO" id="GO:0005737">
    <property type="term" value="C:cytoplasm"/>
    <property type="evidence" value="ECO:0007669"/>
    <property type="project" value="InterPro"/>
</dbReference>
<keyword evidence="5 8" id="KW-0547">Nucleotide-binding</keyword>
<evidence type="ECO:0000259" key="9">
    <source>
        <dbReference type="Pfam" id="PF00696"/>
    </source>
</evidence>
<feature type="binding site" evidence="8">
    <location>
        <position position="87"/>
    </location>
    <ligand>
        <name>substrate</name>
    </ligand>
</feature>
<dbReference type="InterPro" id="IPR001048">
    <property type="entry name" value="Asp/Glu/Uridylate_kinase"/>
</dbReference>
<gene>
    <name evidence="8 10" type="primary">argB</name>
</gene>
<dbReference type="PIRSF" id="PIRSF000728">
    <property type="entry name" value="NAGK"/>
    <property type="match status" value="1"/>
</dbReference>
<dbReference type="InterPro" id="IPR004662">
    <property type="entry name" value="AcgluKinase_fam"/>
</dbReference>
<dbReference type="EC" id="2.7.2.8" evidence="8"/>
<evidence type="ECO:0000256" key="8">
    <source>
        <dbReference type="HAMAP-Rule" id="MF_00082"/>
    </source>
</evidence>
<reference evidence="10" key="2">
    <citation type="submission" date="2019-04" db="EMBL/GenBank/DDBJ databases">
        <authorList>
            <person name="Pasella M."/>
        </authorList>
    </citation>
    <scope>NUCLEOTIDE SEQUENCE</scope>
    <source>
        <strain evidence="10">PD2995</strain>
    </source>
</reference>
<dbReference type="InterPro" id="IPR041727">
    <property type="entry name" value="NAGK-C"/>
</dbReference>
<dbReference type="GO" id="GO:0003991">
    <property type="term" value="F:acetylglutamate kinase activity"/>
    <property type="evidence" value="ECO:0007669"/>
    <property type="project" value="UniProtKB-UniRule"/>
</dbReference>
<feature type="site" description="Transition state stabilizer" evidence="8">
    <location>
        <position position="243"/>
    </location>
</feature>
<keyword evidence="2 8" id="KW-0055">Arginine biosynthesis</keyword>
<name>A0A4D6WY55_9FLOR</name>
<evidence type="ECO:0000256" key="1">
    <source>
        <dbReference type="ARBA" id="ARBA00004828"/>
    </source>
</evidence>
<comment type="function">
    <text evidence="8">Catalyzes the ATP-dependent phosphorylation of N-acetyl-L-glutamate.</text>
</comment>
<dbReference type="AlphaFoldDB" id="A0A4D6WY55"/>
<dbReference type="InterPro" id="IPR036393">
    <property type="entry name" value="AceGlu_kinase-like_sf"/>
</dbReference>
<feature type="domain" description="Aspartate/glutamate/uridylate kinase" evidence="9">
    <location>
        <begin position="26"/>
        <end position="262"/>
    </location>
</feature>
<keyword evidence="4 8" id="KW-0808">Transferase</keyword>
<evidence type="ECO:0000256" key="2">
    <source>
        <dbReference type="ARBA" id="ARBA00022571"/>
    </source>
</evidence>
<dbReference type="GO" id="GO:0042450">
    <property type="term" value="P:L-arginine biosynthetic process via ornithine"/>
    <property type="evidence" value="ECO:0007669"/>
    <property type="project" value="UniProtKB-UniRule"/>
</dbReference>
<comment type="pathway">
    <text evidence="1 8">Amino-acid biosynthesis; L-arginine biosynthesis; N(2)-acetyl-L-ornithine from L-glutamate: step 2/4.</text>
</comment>
<protein>
    <recommendedName>
        <fullName evidence="8">Acetylglutamate kinase</fullName>
        <ecNumber evidence="8">2.7.2.8</ecNumber>
    </recommendedName>
    <alternativeName>
        <fullName evidence="8">N-acetyl-L-glutamate 5-phosphotransferase</fullName>
    </alternativeName>
    <alternativeName>
        <fullName evidence="8">NAG kinase</fullName>
        <shortName evidence="8">NAGK</shortName>
    </alternativeName>
</protein>
<geneLocation type="plastid" evidence="10"/>
<keyword evidence="3 8" id="KW-0028">Amino-acid biosynthesis</keyword>
<dbReference type="PANTHER" id="PTHR23342">
    <property type="entry name" value="N-ACETYLGLUTAMATE SYNTHASE"/>
    <property type="match status" value="1"/>
</dbReference>
<keyword evidence="10" id="KW-0934">Plastid</keyword>
<evidence type="ECO:0000256" key="3">
    <source>
        <dbReference type="ARBA" id="ARBA00022605"/>
    </source>
</evidence>
<dbReference type="Gene3D" id="3.40.1160.10">
    <property type="entry name" value="Acetylglutamate kinase-like"/>
    <property type="match status" value="1"/>
</dbReference>
<feature type="binding site" evidence="8">
    <location>
        <position position="180"/>
    </location>
    <ligand>
        <name>substrate</name>
    </ligand>
</feature>
<dbReference type="PANTHER" id="PTHR23342:SF0">
    <property type="entry name" value="N-ACETYLGLUTAMATE SYNTHASE, MITOCHONDRIAL"/>
    <property type="match status" value="1"/>
</dbReference>
<proteinExistence type="inferred from homology"/>
<feature type="binding site" evidence="8">
    <location>
        <begin position="65"/>
        <end position="66"/>
    </location>
    <ligand>
        <name>substrate</name>
    </ligand>
</feature>
<dbReference type="NCBIfam" id="TIGR00761">
    <property type="entry name" value="argB"/>
    <property type="match status" value="1"/>
</dbReference>
<evidence type="ECO:0000256" key="4">
    <source>
        <dbReference type="ARBA" id="ARBA00022679"/>
    </source>
</evidence>
<evidence type="ECO:0000256" key="7">
    <source>
        <dbReference type="ARBA" id="ARBA00022840"/>
    </source>
</evidence>
<dbReference type="FunFam" id="3.40.1160.10:FF:000004">
    <property type="entry name" value="Acetylglutamate kinase"/>
    <property type="match status" value="1"/>
</dbReference>
<accession>A0A4D6WY55</accession>
<dbReference type="HAMAP" id="MF_00082">
    <property type="entry name" value="ArgB"/>
    <property type="match status" value="1"/>
</dbReference>
<dbReference type="UniPathway" id="UPA00068">
    <property type="reaction ID" value="UER00107"/>
</dbReference>
<keyword evidence="7 8" id="KW-0067">ATP-binding</keyword>
<comment type="catalytic activity">
    <reaction evidence="8">
        <text>N-acetyl-L-glutamate + ATP = N-acetyl-L-glutamyl 5-phosphate + ADP</text>
        <dbReference type="Rhea" id="RHEA:14629"/>
        <dbReference type="ChEBI" id="CHEBI:30616"/>
        <dbReference type="ChEBI" id="CHEBI:44337"/>
        <dbReference type="ChEBI" id="CHEBI:57936"/>
        <dbReference type="ChEBI" id="CHEBI:456216"/>
        <dbReference type="EC" id="2.7.2.8"/>
    </reaction>
</comment>
<evidence type="ECO:0000313" key="10">
    <source>
        <dbReference type="EMBL" id="QCI08694.1"/>
    </source>
</evidence>
<dbReference type="CDD" id="cd04250">
    <property type="entry name" value="AAK_NAGK-C"/>
    <property type="match status" value="1"/>
</dbReference>
<dbReference type="Pfam" id="PF00696">
    <property type="entry name" value="AA_kinase"/>
    <property type="match status" value="1"/>
</dbReference>
<keyword evidence="6 8" id="KW-0418">Kinase</keyword>
<sequence length="285" mass="31328">MLFYDSDRIKILKDILPFLNESSGSVFVIKYGGAAMKDLTFVESFVQDVLLLRSLGIKPVIVHGGGPFINDWLNKLDIVPKFHNGLRITDSDTIKIVEMVLSGQVNKYLVSLFNKYDALAVGLSGKDANFINCIPLFPELNNFVAKVNTIDTSILNLLVSHNYIPIISSIACSDQGYTYNINADSVAGAVAGALKADKLFLLTDTPGIMKDINDISSVIRFLSIDEISNLKNNKIINGGMIPKVDACICALKEGVHKSYIIDGRLKHSLLYEIFTNTETGTILTY</sequence>
<evidence type="ECO:0000256" key="6">
    <source>
        <dbReference type="ARBA" id="ARBA00022777"/>
    </source>
</evidence>
<dbReference type="EMBL" id="MK814736">
    <property type="protein sequence ID" value="QCI08694.1"/>
    <property type="molecule type" value="Genomic_DNA"/>
</dbReference>
<reference evidence="10" key="1">
    <citation type="journal article" date="2019" name="Mol. Phylogenet. Evol.">
        <title>Morphological evolution and classification of the red algal order Ceramiales inferred using plastid phylogenomics.</title>
        <authorList>
            <person name="Diaz-Tapia P."/>
            <person name="Pasella M.M."/>
            <person name="Verbruggen H."/>
            <person name="Maggs C.A."/>
        </authorList>
    </citation>
    <scope>NUCLEOTIDE SEQUENCE</scope>
    <source>
        <strain evidence="10">PD2995</strain>
    </source>
</reference>
<comment type="similarity">
    <text evidence="8">Belongs to the acetylglutamate kinase family. ArgB subfamily.</text>
</comment>
<dbReference type="SUPFAM" id="SSF53633">
    <property type="entry name" value="Carbamate kinase-like"/>
    <property type="match status" value="1"/>
</dbReference>